<dbReference type="OrthoDB" id="2377048at2"/>
<protein>
    <recommendedName>
        <fullName evidence="4">DUF3889 domain-containing protein</fullName>
    </recommendedName>
</protein>
<dbReference type="EMBL" id="CP012600">
    <property type="protein sequence ID" value="ALC81601.1"/>
    <property type="molecule type" value="Genomic_DNA"/>
</dbReference>
<feature type="signal peptide" evidence="1">
    <location>
        <begin position="1"/>
        <end position="22"/>
    </location>
</feature>
<name>A0A0M5JGH6_9BACI</name>
<dbReference type="RefSeq" id="WP_053603359.1">
    <property type="nucleotide sequence ID" value="NZ_CP012600.1"/>
</dbReference>
<dbReference type="Gene3D" id="3.10.450.390">
    <property type="entry name" value="Protein of unknown function DUF3889"/>
    <property type="match status" value="1"/>
</dbReference>
<dbReference type="Pfam" id="PF13028">
    <property type="entry name" value="DUF3889"/>
    <property type="match status" value="1"/>
</dbReference>
<evidence type="ECO:0008006" key="4">
    <source>
        <dbReference type="Google" id="ProtNLM"/>
    </source>
</evidence>
<reference evidence="3" key="1">
    <citation type="submission" date="2015-08" db="EMBL/GenBank/DDBJ databases">
        <title>Genome sequencing project for genomic taxonomy and phylogenomics of Bacillus-like bacteria.</title>
        <authorList>
            <person name="Liu B."/>
            <person name="Wang J."/>
            <person name="Zhu Y."/>
            <person name="Liu G."/>
            <person name="Chen Q."/>
            <person name="Chen Z."/>
            <person name="Lan J."/>
            <person name="Che J."/>
            <person name="Ge C."/>
            <person name="Shi H."/>
            <person name="Pan Z."/>
            <person name="Liu X."/>
        </authorList>
    </citation>
    <scope>NUCLEOTIDE SEQUENCE [LARGE SCALE GENOMIC DNA]</scope>
    <source>
        <strain evidence="3">FJAT-4402</strain>
    </source>
</reference>
<dbReference type="Proteomes" id="UP000067625">
    <property type="component" value="Chromosome"/>
</dbReference>
<reference evidence="2 3" key="2">
    <citation type="journal article" date="2016" name="Int. J. Syst. Evol. Microbiol.">
        <title>Bacillus gobiensis sp. nov., isolated from a soil sample.</title>
        <authorList>
            <person name="Liu B."/>
            <person name="Liu G.H."/>
            <person name="Cetin S."/>
            <person name="Schumann P."/>
            <person name="Pan Z.Z."/>
            <person name="Chen Q.Q."/>
        </authorList>
    </citation>
    <scope>NUCLEOTIDE SEQUENCE [LARGE SCALE GENOMIC DNA]</scope>
    <source>
        <strain evidence="2 3">FJAT-4402</strain>
    </source>
</reference>
<evidence type="ECO:0000313" key="2">
    <source>
        <dbReference type="EMBL" id="ALC81601.1"/>
    </source>
</evidence>
<evidence type="ECO:0000256" key="1">
    <source>
        <dbReference type="SAM" id="SignalP"/>
    </source>
</evidence>
<sequence>MKIVKALLICIVAINIATPALAVEKASAANQSKWETLAVKEVKKRYPLAQVVAKHKIWDRKREDEAVIQYHLTLMEENKKTGVFVTISYEPYSTKVNKVVVVEEYKSGS</sequence>
<keyword evidence="1" id="KW-0732">Signal</keyword>
<proteinExistence type="predicted"/>
<dbReference type="AlphaFoldDB" id="A0A0M5JGH6"/>
<keyword evidence="3" id="KW-1185">Reference proteome</keyword>
<organism evidence="2 3">
    <name type="scientific">Bacillus gobiensis</name>
    <dbReference type="NCBI Taxonomy" id="1441095"/>
    <lineage>
        <taxon>Bacteria</taxon>
        <taxon>Bacillati</taxon>
        <taxon>Bacillota</taxon>
        <taxon>Bacilli</taxon>
        <taxon>Bacillales</taxon>
        <taxon>Bacillaceae</taxon>
        <taxon>Bacillus</taxon>
    </lineage>
</organism>
<feature type="chain" id="PRO_5005803767" description="DUF3889 domain-containing protein" evidence="1">
    <location>
        <begin position="23"/>
        <end position="109"/>
    </location>
</feature>
<gene>
    <name evidence="2" type="ORF">AM592_08285</name>
</gene>
<accession>A0A0M5JGH6</accession>
<dbReference type="PATRIC" id="fig|1441095.3.peg.1818"/>
<evidence type="ECO:0000313" key="3">
    <source>
        <dbReference type="Proteomes" id="UP000067625"/>
    </source>
</evidence>
<dbReference type="InterPro" id="IPR024987">
    <property type="entry name" value="DUF3889"/>
</dbReference>